<evidence type="ECO:0000256" key="11">
    <source>
        <dbReference type="SAM" id="Phobius"/>
    </source>
</evidence>
<dbReference type="InterPro" id="IPR037294">
    <property type="entry name" value="ABC_BtuC-like"/>
</dbReference>
<keyword evidence="7" id="KW-0732">Signal</keyword>
<dbReference type="AlphaFoldDB" id="A0A6J5ZMP5"/>
<dbReference type="PRINTS" id="PR00690">
    <property type="entry name" value="ADHESNFAMILY"/>
</dbReference>
<dbReference type="EMBL" id="CAESAO010000045">
    <property type="protein sequence ID" value="CAB4342107.1"/>
    <property type="molecule type" value="Genomic_DNA"/>
</dbReference>
<dbReference type="Pfam" id="PF00950">
    <property type="entry name" value="ABC-3"/>
    <property type="match status" value="1"/>
</dbReference>
<keyword evidence="9 11" id="KW-0472">Membrane</keyword>
<dbReference type="PRINTS" id="PR00691">
    <property type="entry name" value="ADHESINB"/>
</dbReference>
<reference evidence="12" key="1">
    <citation type="submission" date="2020-05" db="EMBL/GenBank/DDBJ databases">
        <authorList>
            <person name="Chiriac C."/>
            <person name="Salcher M."/>
            <person name="Ghai R."/>
            <person name="Kavagutti S V."/>
        </authorList>
    </citation>
    <scope>NUCLEOTIDE SEQUENCE</scope>
</reference>
<comment type="similarity">
    <text evidence="3">Belongs to the ABC-3 integral membrane protein family.</text>
</comment>
<dbReference type="PANTHER" id="PTHR42953">
    <property type="entry name" value="HIGH-AFFINITY ZINC UPTAKE SYSTEM PROTEIN ZNUA-RELATED"/>
    <property type="match status" value="1"/>
</dbReference>
<dbReference type="GO" id="GO:0055085">
    <property type="term" value="P:transmembrane transport"/>
    <property type="evidence" value="ECO:0007669"/>
    <property type="project" value="InterPro"/>
</dbReference>
<feature type="transmembrane region" description="Helical" evidence="11">
    <location>
        <begin position="209"/>
        <end position="230"/>
    </location>
</feature>
<evidence type="ECO:0000256" key="2">
    <source>
        <dbReference type="ARBA" id="ARBA00004196"/>
    </source>
</evidence>
<dbReference type="InterPro" id="IPR001626">
    <property type="entry name" value="ABC_TroCD"/>
</dbReference>
<sequence>MFDPFALPFFQRGIVEILLLASVAGLLGVWIVLRGLAFYAHAVGTAAVPGLVLADGLGFSAIFGAFGAALVMAALITLLLRRRSVGADSATALVLAGALALGVILASDVFGSQGSVDRLLFGSLLAIGTPELILAAVAALAAAAATLLLGPRWLAAGFADRRGSSDSLLIALIALAAVAALAAVGALLATAILVVPAATTRLVIKRLPLWQLTTAALAAAEGVIGMILAYQLNVPPGAAIAVLAGIVFALVAVAVLIHQRRPRLAPLALTLLGLSALAVAGCGSDEGGGSASSKVTVAATTTQVGDLVREVGGEAVIVNQILTPNSEAHDYEPRPNDVGAIADAKVVFASGLGLDQWVNKLVDESGSNGKLILLGDSVPVKHLASGDEFKGSDPHWWHDLTNVEAATDQIETALIAADPAAKDQITANADAYRAKIKKVDEQIRACLNKVPANERLIVTDHDAFIYFTERYGVTSVGAVFPSTSTQGQASAGEVAALEKLIRDKKVKAIFPESSLNPVLAERIAGDTGASSDYTLYGDTLGADDSPEETVLGAEAANAKAMVAGMTGGRERCTIEA</sequence>
<comment type="subcellular location">
    <subcellularLocation>
        <location evidence="2">Cell envelope</location>
    </subcellularLocation>
    <subcellularLocation>
        <location evidence="1">Membrane</location>
        <topology evidence="1">Multi-pass membrane protein</topology>
    </subcellularLocation>
</comment>
<feature type="coiled-coil region" evidence="10">
    <location>
        <begin position="422"/>
        <end position="449"/>
    </location>
</feature>
<keyword evidence="4" id="KW-0813">Transport</keyword>
<protein>
    <submittedName>
        <fullName evidence="12">Unannotated protein</fullName>
    </submittedName>
</protein>
<feature type="transmembrane region" description="Helical" evidence="11">
    <location>
        <begin position="92"/>
        <end position="112"/>
    </location>
</feature>
<keyword evidence="10" id="KW-0175">Coiled coil</keyword>
<feature type="transmembrane region" description="Helical" evidence="11">
    <location>
        <begin position="132"/>
        <end position="155"/>
    </location>
</feature>
<keyword evidence="5 11" id="KW-0812">Transmembrane</keyword>
<keyword evidence="8 11" id="KW-1133">Transmembrane helix</keyword>
<dbReference type="SUPFAM" id="SSF53807">
    <property type="entry name" value="Helical backbone' metal receptor"/>
    <property type="match status" value="1"/>
</dbReference>
<dbReference type="Gene3D" id="3.40.50.1980">
    <property type="entry name" value="Nitrogenase molybdenum iron protein domain"/>
    <property type="match status" value="2"/>
</dbReference>
<dbReference type="GO" id="GO:0007155">
    <property type="term" value="P:cell adhesion"/>
    <property type="evidence" value="ECO:0007669"/>
    <property type="project" value="InterPro"/>
</dbReference>
<feature type="transmembrane region" description="Helical" evidence="11">
    <location>
        <begin position="17"/>
        <end position="37"/>
    </location>
</feature>
<feature type="transmembrane region" description="Helical" evidence="11">
    <location>
        <begin position="167"/>
        <end position="197"/>
    </location>
</feature>
<accession>A0A6J5ZMP5</accession>
<dbReference type="GO" id="GO:0030001">
    <property type="term" value="P:metal ion transport"/>
    <property type="evidence" value="ECO:0007669"/>
    <property type="project" value="InterPro"/>
</dbReference>
<evidence type="ECO:0000256" key="9">
    <source>
        <dbReference type="ARBA" id="ARBA00023136"/>
    </source>
</evidence>
<evidence type="ECO:0000256" key="1">
    <source>
        <dbReference type="ARBA" id="ARBA00004141"/>
    </source>
</evidence>
<evidence type="ECO:0000256" key="4">
    <source>
        <dbReference type="ARBA" id="ARBA00022448"/>
    </source>
</evidence>
<evidence type="ECO:0000256" key="7">
    <source>
        <dbReference type="ARBA" id="ARBA00022729"/>
    </source>
</evidence>
<gene>
    <name evidence="12" type="ORF">UFOPK3522_00690</name>
</gene>
<dbReference type="InterPro" id="IPR050492">
    <property type="entry name" value="Bact_metal-bind_prot9"/>
</dbReference>
<proteinExistence type="inferred from homology"/>
<evidence type="ECO:0000256" key="8">
    <source>
        <dbReference type="ARBA" id="ARBA00022989"/>
    </source>
</evidence>
<dbReference type="GO" id="GO:0043190">
    <property type="term" value="C:ATP-binding cassette (ABC) transporter complex"/>
    <property type="evidence" value="ECO:0007669"/>
    <property type="project" value="InterPro"/>
</dbReference>
<dbReference type="InterPro" id="IPR006128">
    <property type="entry name" value="Lipoprotein_PsaA-like"/>
</dbReference>
<evidence type="ECO:0000313" key="12">
    <source>
        <dbReference type="EMBL" id="CAB4342107.1"/>
    </source>
</evidence>
<dbReference type="Pfam" id="PF01297">
    <property type="entry name" value="ZnuA"/>
    <property type="match status" value="1"/>
</dbReference>
<dbReference type="InterPro" id="IPR006129">
    <property type="entry name" value="AdhesinB"/>
</dbReference>
<evidence type="ECO:0000256" key="10">
    <source>
        <dbReference type="SAM" id="Coils"/>
    </source>
</evidence>
<dbReference type="GO" id="GO:0046872">
    <property type="term" value="F:metal ion binding"/>
    <property type="evidence" value="ECO:0007669"/>
    <property type="project" value="UniProtKB-KW"/>
</dbReference>
<name>A0A6J5ZMP5_9ZZZZ</name>
<feature type="transmembrane region" description="Helical" evidence="11">
    <location>
        <begin position="237"/>
        <end position="258"/>
    </location>
</feature>
<dbReference type="InterPro" id="IPR006127">
    <property type="entry name" value="ZnuA-like"/>
</dbReference>
<keyword evidence="6" id="KW-0479">Metal-binding</keyword>
<dbReference type="PANTHER" id="PTHR42953:SF1">
    <property type="entry name" value="METAL-BINDING PROTEIN HI_0362-RELATED"/>
    <property type="match status" value="1"/>
</dbReference>
<evidence type="ECO:0000256" key="3">
    <source>
        <dbReference type="ARBA" id="ARBA00008034"/>
    </source>
</evidence>
<dbReference type="SUPFAM" id="SSF81345">
    <property type="entry name" value="ABC transporter involved in vitamin B12 uptake, BtuC"/>
    <property type="match status" value="1"/>
</dbReference>
<dbReference type="GO" id="GO:0030313">
    <property type="term" value="C:cell envelope"/>
    <property type="evidence" value="ECO:0007669"/>
    <property type="project" value="UniProtKB-SubCell"/>
</dbReference>
<feature type="transmembrane region" description="Helical" evidence="11">
    <location>
        <begin position="57"/>
        <end position="80"/>
    </location>
</feature>
<evidence type="ECO:0000256" key="5">
    <source>
        <dbReference type="ARBA" id="ARBA00022692"/>
    </source>
</evidence>
<organism evidence="12">
    <name type="scientific">freshwater metagenome</name>
    <dbReference type="NCBI Taxonomy" id="449393"/>
    <lineage>
        <taxon>unclassified sequences</taxon>
        <taxon>metagenomes</taxon>
        <taxon>ecological metagenomes</taxon>
    </lineage>
</organism>
<evidence type="ECO:0000256" key="6">
    <source>
        <dbReference type="ARBA" id="ARBA00022723"/>
    </source>
</evidence>